<evidence type="ECO:0000313" key="8">
    <source>
        <dbReference type="Proteomes" id="UP000676336"/>
    </source>
</evidence>
<feature type="transmembrane region" description="Helical" evidence="6">
    <location>
        <begin position="174"/>
        <end position="192"/>
    </location>
</feature>
<keyword evidence="5 6" id="KW-0472">Membrane</keyword>
<feature type="transmembrane region" description="Helical" evidence="6">
    <location>
        <begin position="212"/>
        <end position="231"/>
    </location>
</feature>
<dbReference type="Proteomes" id="UP000676336">
    <property type="component" value="Unassembled WGS sequence"/>
</dbReference>
<reference evidence="7" key="1">
    <citation type="submission" date="2021-02" db="EMBL/GenBank/DDBJ databases">
        <authorList>
            <person name="Nowell W R."/>
        </authorList>
    </citation>
    <scope>NUCLEOTIDE SEQUENCE</scope>
</reference>
<dbReference type="PANTHER" id="PTHR19432:SF37">
    <property type="entry name" value="SOLUTE CARRIER FAMILY 45 MEMBER 3"/>
    <property type="match status" value="1"/>
</dbReference>
<dbReference type="InterPro" id="IPR036259">
    <property type="entry name" value="MFS_trans_sf"/>
</dbReference>
<feature type="transmembrane region" description="Helical" evidence="6">
    <location>
        <begin position="30"/>
        <end position="55"/>
    </location>
</feature>
<feature type="transmembrane region" description="Helical" evidence="6">
    <location>
        <begin position="363"/>
        <end position="384"/>
    </location>
</feature>
<feature type="non-terminal residue" evidence="7">
    <location>
        <position position="1"/>
    </location>
</feature>
<feature type="transmembrane region" description="Helical" evidence="6">
    <location>
        <begin position="390"/>
        <end position="413"/>
    </location>
</feature>
<feature type="transmembrane region" description="Helical" evidence="6">
    <location>
        <begin position="103"/>
        <end position="121"/>
    </location>
</feature>
<sequence length="504" mass="56522">LLDEFIFISIIINIVNKDMKLFKSIIHDDFFRLIIITSLVCGLEFCTASAFTFIPPMLLKAGIPESSMTWIMGCGPLLGFLLCPIIGDSSDHCRSPLGKRRPFILGFCLTIIFCLILIPQSEAIGEIFQAPSIGIGLLVVTCILFDFAAQACFNPCESLIYDVCKGTSQESSCFYVYSFMTSFGGCLGYLITATDWTQTFLSNYIQGQEKSTFIVILLFFSITLCCTLISANEKVSTMNDYFDGQLRFDDIDNNCNYLFPIKILKNIFSSISKSVRTIITMPFVLRRLTLAECCSWSAIMTFNIFFTDFVGQTIYMGDPNADEFSEERLRYDQGIRAGSYGLLFHCVVGALYAPLLKPLINRFGIHLTFSFGMFVFALSMLVMYVSRNIIIVNIMASLSGLGMASLTSIPYTLVMVYHANREIYFVDNHKIQTYGIGTILGILDSTYFASQILSSLIMGYIMLIFKSTLSYIVTSFVLAICSICFINRIVINRHQLNGLIRNGK</sequence>
<evidence type="ECO:0000313" key="7">
    <source>
        <dbReference type="EMBL" id="CAF4183446.1"/>
    </source>
</evidence>
<dbReference type="Gene3D" id="1.20.1250.20">
    <property type="entry name" value="MFS general substrate transporter like domains"/>
    <property type="match status" value="1"/>
</dbReference>
<keyword evidence="2" id="KW-0813">Transport</keyword>
<evidence type="ECO:0000256" key="2">
    <source>
        <dbReference type="ARBA" id="ARBA00022448"/>
    </source>
</evidence>
<dbReference type="GO" id="GO:0016020">
    <property type="term" value="C:membrane"/>
    <property type="evidence" value="ECO:0007669"/>
    <property type="project" value="UniProtKB-SubCell"/>
</dbReference>
<proteinExistence type="predicted"/>
<comment type="caution">
    <text evidence="7">The sequence shown here is derived from an EMBL/GenBank/DDBJ whole genome shotgun (WGS) entry which is preliminary data.</text>
</comment>
<feature type="transmembrane region" description="Helical" evidence="6">
    <location>
        <begin position="434"/>
        <end position="463"/>
    </location>
</feature>
<feature type="transmembrane region" description="Helical" evidence="6">
    <location>
        <begin position="133"/>
        <end position="153"/>
    </location>
</feature>
<evidence type="ECO:0000256" key="5">
    <source>
        <dbReference type="ARBA" id="ARBA00023136"/>
    </source>
</evidence>
<feature type="transmembrane region" description="Helical" evidence="6">
    <location>
        <begin position="337"/>
        <end position="356"/>
    </location>
</feature>
<accession>A0A8S2RTB5</accession>
<feature type="transmembrane region" description="Helical" evidence="6">
    <location>
        <begin position="67"/>
        <end position="87"/>
    </location>
</feature>
<organism evidence="7 8">
    <name type="scientific">Rotaria magnacalcarata</name>
    <dbReference type="NCBI Taxonomy" id="392030"/>
    <lineage>
        <taxon>Eukaryota</taxon>
        <taxon>Metazoa</taxon>
        <taxon>Spiralia</taxon>
        <taxon>Gnathifera</taxon>
        <taxon>Rotifera</taxon>
        <taxon>Eurotatoria</taxon>
        <taxon>Bdelloidea</taxon>
        <taxon>Philodinida</taxon>
        <taxon>Philodinidae</taxon>
        <taxon>Rotaria</taxon>
    </lineage>
</organism>
<dbReference type="SUPFAM" id="SSF103473">
    <property type="entry name" value="MFS general substrate transporter"/>
    <property type="match status" value="1"/>
</dbReference>
<keyword evidence="3 6" id="KW-0812">Transmembrane</keyword>
<keyword evidence="4 6" id="KW-1133">Transmembrane helix</keyword>
<comment type="subcellular location">
    <subcellularLocation>
        <location evidence="1">Membrane</location>
        <topology evidence="1">Multi-pass membrane protein</topology>
    </subcellularLocation>
</comment>
<gene>
    <name evidence="7" type="ORF">SMN809_LOCUS21124</name>
</gene>
<evidence type="ECO:0000256" key="1">
    <source>
        <dbReference type="ARBA" id="ARBA00004141"/>
    </source>
</evidence>
<evidence type="ECO:0000256" key="6">
    <source>
        <dbReference type="SAM" id="Phobius"/>
    </source>
</evidence>
<feature type="transmembrane region" description="Helical" evidence="6">
    <location>
        <begin position="469"/>
        <end position="491"/>
    </location>
</feature>
<evidence type="ECO:0000256" key="4">
    <source>
        <dbReference type="ARBA" id="ARBA00022989"/>
    </source>
</evidence>
<evidence type="ECO:0000256" key="3">
    <source>
        <dbReference type="ARBA" id="ARBA00022692"/>
    </source>
</evidence>
<dbReference type="GO" id="GO:0008506">
    <property type="term" value="F:sucrose:proton symporter activity"/>
    <property type="evidence" value="ECO:0007669"/>
    <property type="project" value="TreeGrafter"/>
</dbReference>
<name>A0A8S2RTB5_9BILA</name>
<dbReference type="EMBL" id="CAJOBI010015566">
    <property type="protein sequence ID" value="CAF4183446.1"/>
    <property type="molecule type" value="Genomic_DNA"/>
</dbReference>
<protein>
    <submittedName>
        <fullName evidence="7">Uncharacterized protein</fullName>
    </submittedName>
</protein>
<dbReference type="AlphaFoldDB" id="A0A8S2RTB5"/>
<dbReference type="PANTHER" id="PTHR19432">
    <property type="entry name" value="SUGAR TRANSPORTER"/>
    <property type="match status" value="1"/>
</dbReference>